<feature type="domain" description="IPT/TIG" evidence="2">
    <location>
        <begin position="198"/>
        <end position="277"/>
    </location>
</feature>
<protein>
    <submittedName>
        <fullName evidence="3">T9SS type A sorting domain-containing protein</fullName>
    </submittedName>
</protein>
<dbReference type="Gene3D" id="2.60.40.10">
    <property type="entry name" value="Immunoglobulins"/>
    <property type="match status" value="11"/>
</dbReference>
<dbReference type="Pfam" id="PF01833">
    <property type="entry name" value="TIG"/>
    <property type="match status" value="10"/>
</dbReference>
<organism evidence="3 4">
    <name type="scientific">Pontibacter burrus</name>
    <dbReference type="NCBI Taxonomy" id="2704466"/>
    <lineage>
        <taxon>Bacteria</taxon>
        <taxon>Pseudomonadati</taxon>
        <taxon>Bacteroidota</taxon>
        <taxon>Cytophagia</taxon>
        <taxon>Cytophagales</taxon>
        <taxon>Hymenobacteraceae</taxon>
        <taxon>Pontibacter</taxon>
    </lineage>
</organism>
<accession>A0A6B3LMX2</accession>
<evidence type="ECO:0000259" key="2">
    <source>
        <dbReference type="SMART" id="SM00429"/>
    </source>
</evidence>
<dbReference type="InterPro" id="IPR014756">
    <property type="entry name" value="Ig_E-set"/>
</dbReference>
<dbReference type="AlphaFoldDB" id="A0A6B3LMX2"/>
<feature type="domain" description="IPT/TIG" evidence="2">
    <location>
        <begin position="36"/>
        <end position="115"/>
    </location>
</feature>
<feature type="domain" description="IPT/TIG" evidence="2">
    <location>
        <begin position="684"/>
        <end position="760"/>
    </location>
</feature>
<sequence>MARFYAHPYSALLIRTLLIKLILTLIVVLQVQGQSAPTISGFSPVSGKVGDEIIIQGSGFLTANMVYVGSESTLDFTIVSDSQIKVNVPASASTGRIQVHNSFGARSSTTNYTVTSAPIISSISPTTGPVGTEVTISGSKFTGVASISIAGGSVTDFIVISDTEIKAVISETAYGGVARVTANHGSATSAQNFEVTDLPTVTNFTPPSGPVGTAVRIYGTKFNNATSINIAGGTTTDFTIVNDTEIRVKVPANAIGGTVRVYTNTGTGISSSSFTVNGTPSLTSFTPASARAGAEVTINGSGFTTADRVYFGSGSITDFTIVNDFQIKAIVPNTATTGKVQVYTSQGRVTSIYNFAVEGAPVISSFSPTSGPVGTVVTIRGRNFNDASTVLIGSASITNFTIVSDSEIQVVVPSVASSGIVRVYSNSGRALSSGQFTLDNAPVISTFTPTSGPTGTEITITGENFTGTNLIYVGSGSTTNFTVVSDTQLKVMVPATATTGKLIVRTATGQVTSKETFTLTGAPEIHSFTPAAGPVNTTVTIKGINFTGATLVYFGSGTTTNFTVVSDTEIKVVVPTTAATGIIRVYTPSGRANSSTNFTLTGAPVISTFTPTSGPTGTEITITGENFTGTNLIYVGSGSTTNFTVVSDTQLKVMVPATATTGKLIVRTATGQVTSKETFTLTGAPEIHSFTPAAGPVNTTVTIKGINFTGATLVYFGSGTTTNFTVVSDTEIKAVVPALASTGIVQVRTPNGRANSSGYFTVSGAPAITSFTPISGPVGTEIIITGENFTGTNRVYVGSGNTTTGFTVVSDTQLKVIVPATASNGSLIVRTANGQVTSTVTYKLSPAYLSTTKPEVTFKLGQAATEEYNVDGLGLKNGESVTINVAANSPFEISTNAGSGFGKSVTLNNVVNHRLVPTAIYVKYTPDEANTTTAAEIVHVQGTTAERKIRVEAITPLPVELKSFTAKLINGAIHLDWSTASEKDNSHFDIEMSSGNANNYRKVARVDSKVGTSSLTTHYSYTINYSGNGQTEYYRLKQVDIDGTATYSRPVAIRPVMATKPTQVAPNPITTDSKIYLTAQQNGIALIKVSSIRGKQIYVEQVQVQVGENALPLSKYNNLMSGIYIVTIELDGKQEFFRIMKH</sequence>
<reference evidence="3 4" key="1">
    <citation type="submission" date="2020-02" db="EMBL/GenBank/DDBJ databases">
        <authorList>
            <person name="Kim M.K."/>
        </authorList>
    </citation>
    <scope>NUCLEOTIDE SEQUENCE [LARGE SCALE GENOMIC DNA]</scope>
    <source>
        <strain evidence="3 4">BT327</strain>
    </source>
</reference>
<feature type="transmembrane region" description="Helical" evidence="1">
    <location>
        <begin position="12"/>
        <end position="31"/>
    </location>
</feature>
<dbReference type="CDD" id="cd00102">
    <property type="entry name" value="IPT"/>
    <property type="match status" value="9"/>
</dbReference>
<dbReference type="SUPFAM" id="SSF81296">
    <property type="entry name" value="E set domains"/>
    <property type="match status" value="10"/>
</dbReference>
<evidence type="ECO:0000313" key="4">
    <source>
        <dbReference type="Proteomes" id="UP000474777"/>
    </source>
</evidence>
<evidence type="ECO:0000256" key="1">
    <source>
        <dbReference type="SAM" id="Phobius"/>
    </source>
</evidence>
<dbReference type="RefSeq" id="WP_163911587.1">
    <property type="nucleotide sequence ID" value="NZ_JAAGWD010000001.1"/>
</dbReference>
<dbReference type="InterPro" id="IPR026444">
    <property type="entry name" value="Secre_tail"/>
</dbReference>
<dbReference type="PANTHER" id="PTHR23361:SF20">
    <property type="entry name" value="MRH DOMAIN-CONTAINING PROTEIN"/>
    <property type="match status" value="1"/>
</dbReference>
<keyword evidence="1" id="KW-0472">Membrane</keyword>
<gene>
    <name evidence="3" type="ORF">GXP69_01795</name>
</gene>
<name>A0A6B3LMX2_9BACT</name>
<comment type="caution">
    <text evidence="3">The sequence shown here is derived from an EMBL/GenBank/DDBJ whole genome shotgun (WGS) entry which is preliminary data.</text>
</comment>
<dbReference type="InterPro" id="IPR013783">
    <property type="entry name" value="Ig-like_fold"/>
</dbReference>
<evidence type="ECO:0000313" key="3">
    <source>
        <dbReference type="EMBL" id="NEM96415.1"/>
    </source>
</evidence>
<keyword evidence="1" id="KW-1133">Transmembrane helix</keyword>
<feature type="domain" description="IPT/TIG" evidence="2">
    <location>
        <begin position="603"/>
        <end position="682"/>
    </location>
</feature>
<keyword evidence="1" id="KW-0812">Transmembrane</keyword>
<dbReference type="InterPro" id="IPR002909">
    <property type="entry name" value="IPT_dom"/>
</dbReference>
<proteinExistence type="predicted"/>
<feature type="domain" description="IPT/TIG" evidence="2">
    <location>
        <begin position="522"/>
        <end position="601"/>
    </location>
</feature>
<feature type="domain" description="IPT/TIG" evidence="2">
    <location>
        <begin position="117"/>
        <end position="196"/>
    </location>
</feature>
<feature type="domain" description="IPT/TIG" evidence="2">
    <location>
        <begin position="360"/>
        <end position="439"/>
    </location>
</feature>
<feature type="domain" description="IPT/TIG" evidence="2">
    <location>
        <begin position="765"/>
        <end position="852"/>
    </location>
</feature>
<dbReference type="PANTHER" id="PTHR23361">
    <property type="entry name" value="MUCIN"/>
    <property type="match status" value="1"/>
</dbReference>
<keyword evidence="4" id="KW-1185">Reference proteome</keyword>
<dbReference type="Proteomes" id="UP000474777">
    <property type="component" value="Unassembled WGS sequence"/>
</dbReference>
<dbReference type="SMART" id="SM00429">
    <property type="entry name" value="IPT"/>
    <property type="match status" value="9"/>
</dbReference>
<feature type="domain" description="IPT/TIG" evidence="2">
    <location>
        <begin position="441"/>
        <end position="520"/>
    </location>
</feature>
<dbReference type="NCBIfam" id="TIGR04183">
    <property type="entry name" value="Por_Secre_tail"/>
    <property type="match status" value="1"/>
</dbReference>
<dbReference type="EMBL" id="JAAGWD010000001">
    <property type="protein sequence ID" value="NEM96415.1"/>
    <property type="molecule type" value="Genomic_DNA"/>
</dbReference>